<keyword evidence="9" id="KW-0809">Transit peptide</keyword>
<keyword evidence="8" id="KW-0391">Immunity</keyword>
<dbReference type="GO" id="GO:0005634">
    <property type="term" value="C:nucleus"/>
    <property type="evidence" value="ECO:0007669"/>
    <property type="project" value="UniProtKB-SubCell"/>
</dbReference>
<evidence type="ECO:0000256" key="3">
    <source>
        <dbReference type="ARBA" id="ARBA00004496"/>
    </source>
</evidence>
<feature type="signal peptide" evidence="12">
    <location>
        <begin position="1"/>
        <end position="17"/>
    </location>
</feature>
<dbReference type="Proteomes" id="UP000663879">
    <property type="component" value="Unassembled WGS sequence"/>
</dbReference>
<evidence type="ECO:0000259" key="13">
    <source>
        <dbReference type="SMART" id="SM01284"/>
    </source>
</evidence>
<evidence type="ECO:0000256" key="1">
    <source>
        <dbReference type="ARBA" id="ARBA00004123"/>
    </source>
</evidence>
<evidence type="ECO:0000313" key="15">
    <source>
        <dbReference type="Proteomes" id="UP000663879"/>
    </source>
</evidence>
<evidence type="ECO:0000256" key="9">
    <source>
        <dbReference type="ARBA" id="ARBA00022946"/>
    </source>
</evidence>
<keyword evidence="15" id="KW-1185">Reference proteome</keyword>
<dbReference type="OrthoDB" id="10064298at2759"/>
<feature type="domain" description="ECSIT C-terminal" evidence="13">
    <location>
        <begin position="286"/>
        <end position="418"/>
    </location>
</feature>
<evidence type="ECO:0000256" key="2">
    <source>
        <dbReference type="ARBA" id="ARBA00004173"/>
    </source>
</evidence>
<keyword evidence="12" id="KW-0732">Signal</keyword>
<reference evidence="14" key="1">
    <citation type="submission" date="2021-02" db="EMBL/GenBank/DDBJ databases">
        <authorList>
            <person name="Nowell W R."/>
        </authorList>
    </citation>
    <scope>NUCLEOTIDE SEQUENCE</scope>
    <source>
        <strain evidence="14">Ploen Becks lab</strain>
    </source>
</reference>
<protein>
    <recommendedName>
        <fullName evidence="5">Evolutionarily conserved signaling intermediate in Toll pathway, mitochondrial</fullName>
    </recommendedName>
</protein>
<dbReference type="GO" id="GO:0007178">
    <property type="term" value="P:cell surface receptor protein serine/threonine kinase signaling pathway"/>
    <property type="evidence" value="ECO:0007669"/>
    <property type="project" value="TreeGrafter"/>
</dbReference>
<dbReference type="EMBL" id="CAJNOC010000013">
    <property type="protein sequence ID" value="CAF0705802.1"/>
    <property type="molecule type" value="Genomic_DNA"/>
</dbReference>
<proteinExistence type="inferred from homology"/>
<dbReference type="GO" id="GO:0005739">
    <property type="term" value="C:mitochondrion"/>
    <property type="evidence" value="ECO:0007669"/>
    <property type="project" value="UniProtKB-SubCell"/>
</dbReference>
<dbReference type="Pfam" id="PF14784">
    <property type="entry name" value="ECSIT_C"/>
    <property type="match status" value="1"/>
</dbReference>
<evidence type="ECO:0000256" key="7">
    <source>
        <dbReference type="ARBA" id="ARBA00022588"/>
    </source>
</evidence>
<evidence type="ECO:0000256" key="11">
    <source>
        <dbReference type="ARBA" id="ARBA00023242"/>
    </source>
</evidence>
<evidence type="ECO:0000313" key="14">
    <source>
        <dbReference type="EMBL" id="CAF0705802.1"/>
    </source>
</evidence>
<organism evidence="14 15">
    <name type="scientific">Brachionus calyciflorus</name>
    <dbReference type="NCBI Taxonomy" id="104777"/>
    <lineage>
        <taxon>Eukaryota</taxon>
        <taxon>Metazoa</taxon>
        <taxon>Spiralia</taxon>
        <taxon>Gnathifera</taxon>
        <taxon>Rotifera</taxon>
        <taxon>Eurotatoria</taxon>
        <taxon>Monogononta</taxon>
        <taxon>Pseudotrocha</taxon>
        <taxon>Ploima</taxon>
        <taxon>Brachionidae</taxon>
        <taxon>Brachionus</taxon>
    </lineage>
</organism>
<evidence type="ECO:0000256" key="10">
    <source>
        <dbReference type="ARBA" id="ARBA00023128"/>
    </source>
</evidence>
<evidence type="ECO:0000256" key="6">
    <source>
        <dbReference type="ARBA" id="ARBA00022490"/>
    </source>
</evidence>
<dbReference type="SMART" id="SM01284">
    <property type="entry name" value="ECSIT_Cterm"/>
    <property type="match status" value="1"/>
</dbReference>
<comment type="subcellular location">
    <subcellularLocation>
        <location evidence="3">Cytoplasm</location>
    </subcellularLocation>
    <subcellularLocation>
        <location evidence="2">Mitochondrion</location>
    </subcellularLocation>
    <subcellularLocation>
        <location evidence="1">Nucleus</location>
    </subcellularLocation>
</comment>
<dbReference type="GO" id="GO:0045087">
    <property type="term" value="P:innate immune response"/>
    <property type="evidence" value="ECO:0007669"/>
    <property type="project" value="UniProtKB-KW"/>
</dbReference>
<comment type="similarity">
    <text evidence="4">Belongs to the ECSIT family.</text>
</comment>
<evidence type="ECO:0000256" key="5">
    <source>
        <dbReference type="ARBA" id="ARBA00019998"/>
    </source>
</evidence>
<accession>A0A813M120</accession>
<gene>
    <name evidence="14" type="ORF">OXX778_LOCUS294</name>
</gene>
<keyword evidence="6" id="KW-0963">Cytoplasm</keyword>
<evidence type="ECO:0000256" key="4">
    <source>
        <dbReference type="ARBA" id="ARBA00007674"/>
    </source>
</evidence>
<feature type="chain" id="PRO_5032789852" description="Evolutionarily conserved signaling intermediate in Toll pathway, mitochondrial" evidence="12">
    <location>
        <begin position="18"/>
        <end position="442"/>
    </location>
</feature>
<keyword evidence="7" id="KW-0399">Innate immunity</keyword>
<name>A0A813M120_9BILA</name>
<dbReference type="InterPro" id="IPR010418">
    <property type="entry name" value="ECSIT"/>
</dbReference>
<dbReference type="Pfam" id="PF06239">
    <property type="entry name" value="ECSIT_N"/>
    <property type="match status" value="1"/>
</dbReference>
<keyword evidence="11" id="KW-0539">Nucleus</keyword>
<evidence type="ECO:0000256" key="12">
    <source>
        <dbReference type="SAM" id="SignalP"/>
    </source>
</evidence>
<dbReference type="InterPro" id="IPR046448">
    <property type="entry name" value="ECSIT_N"/>
</dbReference>
<dbReference type="AlphaFoldDB" id="A0A813M120"/>
<sequence>MARRLLTLNLQLTSLNALACRRLLSSASNDDKSLKKVEKTEEKILQKYLRKIRPKDEEEKEEEERKGPFKNYFEDEERNKSAIVFYEEYFDKNTKQKDRDNFMSALEAFRVTNPTKNLYLDFIYGALLKMKEYNAHTHLEAYRKLMEIFPIGPIKCLTKWQRDNMHFPRHQNCAIQILEQMERNGVILDEDFVRLTIKIFGDWTHVVRKAKRQLYWLPKFKNSNPYPIPSIEKLENMKDIEIAFAALERMCMSADNATRIEAYFTDDLEEKTKDNFESTWIVTAQSQKQAELLKDHKKSIPIFVEGPFITWIRSKMVEYFVMKTDPDPEIIEKIKQNENYDDLDQNFKNLHNMFNDPFRDEFSKNKKSDLSVHELTDGTIFALCCTGTGTKTSLFYWTKILEKQISELKDFIIVYKIKPKPSFLVDLDKLKNDFKENQQKSN</sequence>
<dbReference type="PANTHER" id="PTHR13113">
    <property type="entry name" value="ECSIT EVOLUTIONARILY CONSERVED SIGNALING INTERMEDIATE IN TOLL PATHWAYS"/>
    <property type="match status" value="1"/>
</dbReference>
<dbReference type="PANTHER" id="PTHR13113:SF1">
    <property type="entry name" value="EVOLUTIONARILY CONSERVED SIGNALING INTERMEDIATE IN TOLL PATHWAY, MITOCHONDRIAL"/>
    <property type="match status" value="1"/>
</dbReference>
<comment type="caution">
    <text evidence="14">The sequence shown here is derived from an EMBL/GenBank/DDBJ whole genome shotgun (WGS) entry which is preliminary data.</text>
</comment>
<keyword evidence="10" id="KW-0496">Mitochondrion</keyword>
<dbReference type="InterPro" id="IPR029342">
    <property type="entry name" value="ECIST_C"/>
</dbReference>
<evidence type="ECO:0000256" key="8">
    <source>
        <dbReference type="ARBA" id="ARBA00022859"/>
    </source>
</evidence>